<reference evidence="1" key="1">
    <citation type="journal article" date="2015" name="Nature">
        <title>Complex archaea that bridge the gap between prokaryotes and eukaryotes.</title>
        <authorList>
            <person name="Spang A."/>
            <person name="Saw J.H."/>
            <person name="Jorgensen S.L."/>
            <person name="Zaremba-Niedzwiedzka K."/>
            <person name="Martijn J."/>
            <person name="Lind A.E."/>
            <person name="van Eijk R."/>
            <person name="Schleper C."/>
            <person name="Guy L."/>
            <person name="Ettema T.J."/>
        </authorList>
    </citation>
    <scope>NUCLEOTIDE SEQUENCE</scope>
</reference>
<evidence type="ECO:0000313" key="1">
    <source>
        <dbReference type="EMBL" id="KKL00966.1"/>
    </source>
</evidence>
<comment type="caution">
    <text evidence="1">The sequence shown here is derived from an EMBL/GenBank/DDBJ whole genome shotgun (WGS) entry which is preliminary data.</text>
</comment>
<organism evidence="1">
    <name type="scientific">marine sediment metagenome</name>
    <dbReference type="NCBI Taxonomy" id="412755"/>
    <lineage>
        <taxon>unclassified sequences</taxon>
        <taxon>metagenomes</taxon>
        <taxon>ecological metagenomes</taxon>
    </lineage>
</organism>
<proteinExistence type="predicted"/>
<accession>A0A0F9A152</accession>
<sequence length="78" mass="9088">MKEELLHCDIEDGNHHGNVKTLNIDVIFDHDQDDGKSKMKPYLSRVSLEICEACETYMFTNRKYIYAYGAMGHNTYII</sequence>
<name>A0A0F9A152_9ZZZZ</name>
<dbReference type="AlphaFoldDB" id="A0A0F9A152"/>
<protein>
    <submittedName>
        <fullName evidence="1">Uncharacterized protein</fullName>
    </submittedName>
</protein>
<gene>
    <name evidence="1" type="ORF">LCGC14_2627690</name>
</gene>
<dbReference type="EMBL" id="LAZR01044990">
    <property type="protein sequence ID" value="KKL00966.1"/>
    <property type="molecule type" value="Genomic_DNA"/>
</dbReference>